<organism evidence="1 2">
    <name type="scientific">Nonomuraea endophytica</name>
    <dbReference type="NCBI Taxonomy" id="714136"/>
    <lineage>
        <taxon>Bacteria</taxon>
        <taxon>Bacillati</taxon>
        <taxon>Actinomycetota</taxon>
        <taxon>Actinomycetes</taxon>
        <taxon>Streptosporangiales</taxon>
        <taxon>Streptosporangiaceae</taxon>
        <taxon>Nonomuraea</taxon>
    </lineage>
</organism>
<gene>
    <name evidence="1" type="ORF">HNR40_002542</name>
</gene>
<dbReference type="EMBL" id="JACHIN010000003">
    <property type="protein sequence ID" value="MBB5077069.1"/>
    <property type="molecule type" value="Genomic_DNA"/>
</dbReference>
<keyword evidence="2" id="KW-1185">Reference proteome</keyword>
<dbReference type="AlphaFoldDB" id="A0A7W8A097"/>
<dbReference type="Proteomes" id="UP000568380">
    <property type="component" value="Unassembled WGS sequence"/>
</dbReference>
<accession>A0A7W8A097</accession>
<evidence type="ECO:0000313" key="1">
    <source>
        <dbReference type="EMBL" id="MBB5077069.1"/>
    </source>
</evidence>
<name>A0A7W8A097_9ACTN</name>
<dbReference type="PROSITE" id="PS51257">
    <property type="entry name" value="PROKAR_LIPOPROTEIN"/>
    <property type="match status" value="1"/>
</dbReference>
<comment type="caution">
    <text evidence="1">The sequence shown here is derived from an EMBL/GenBank/DDBJ whole genome shotgun (WGS) entry which is preliminary data.</text>
</comment>
<sequence length="146" mass="16023">MKNGLTWLILVVTAVATGCASRGGQQPYPEAMKSCYERDKRETSQLAAITQRLLGADVGKTLQEHSDCDSEEAGGAWITYDLDRKASPKQSLKKFYSDGWVNVPLPIESCGATCIAGVKKMIQGRHILATIEDFPDSRDLVVVFEE</sequence>
<dbReference type="RefSeq" id="WP_184960672.1">
    <property type="nucleotide sequence ID" value="NZ_JACHIN010000003.1"/>
</dbReference>
<proteinExistence type="predicted"/>
<evidence type="ECO:0000313" key="2">
    <source>
        <dbReference type="Proteomes" id="UP000568380"/>
    </source>
</evidence>
<protein>
    <recommendedName>
        <fullName evidence="3">Lipoprotein</fullName>
    </recommendedName>
</protein>
<evidence type="ECO:0008006" key="3">
    <source>
        <dbReference type="Google" id="ProtNLM"/>
    </source>
</evidence>
<reference evidence="1 2" key="1">
    <citation type="submission" date="2020-08" db="EMBL/GenBank/DDBJ databases">
        <title>Genomic Encyclopedia of Type Strains, Phase IV (KMG-IV): sequencing the most valuable type-strain genomes for metagenomic binning, comparative biology and taxonomic classification.</title>
        <authorList>
            <person name="Goeker M."/>
        </authorList>
    </citation>
    <scope>NUCLEOTIDE SEQUENCE [LARGE SCALE GENOMIC DNA]</scope>
    <source>
        <strain evidence="1 2">DSM 45385</strain>
    </source>
</reference>